<evidence type="ECO:0000256" key="6">
    <source>
        <dbReference type="ARBA" id="ARBA00023163"/>
    </source>
</evidence>
<dbReference type="PANTHER" id="PTHR28270:SF1">
    <property type="entry name" value="MEDIATOR OF RNA POLYMERASE II TRANSCRIPTION SUBUNIT 19"/>
    <property type="match status" value="1"/>
</dbReference>
<dbReference type="PANTHER" id="PTHR28270">
    <property type="entry name" value="MEDIATOR OF RNA POLYMERASE II TRANSCRIPTION SUBUNIT 19"/>
    <property type="match status" value="1"/>
</dbReference>
<evidence type="ECO:0000256" key="10">
    <source>
        <dbReference type="SAM" id="MobiDB-lite"/>
    </source>
</evidence>
<comment type="subcellular location">
    <subcellularLocation>
        <location evidence="1 9">Nucleus</location>
    </subcellularLocation>
</comment>
<reference evidence="11" key="1">
    <citation type="submission" date="2023-01" db="EMBL/GenBank/DDBJ databases">
        <authorList>
            <person name="Van Ghelder C."/>
            <person name="Rancurel C."/>
        </authorList>
    </citation>
    <scope>NUCLEOTIDE SEQUENCE</scope>
    <source>
        <strain evidence="11">CNCM I-4278</strain>
    </source>
</reference>
<dbReference type="InterPro" id="IPR013942">
    <property type="entry name" value="Mediator_Med19_fun"/>
</dbReference>
<keyword evidence="7 9" id="KW-0539">Nucleus</keyword>
<accession>A0A9W4U3S3</accession>
<evidence type="ECO:0000256" key="3">
    <source>
        <dbReference type="ARBA" id="ARBA00019615"/>
    </source>
</evidence>
<dbReference type="EMBL" id="CAOQHR010000001">
    <property type="protein sequence ID" value="CAI6247957.1"/>
    <property type="molecule type" value="Genomic_DNA"/>
</dbReference>
<feature type="compositionally biased region" description="Polar residues" evidence="10">
    <location>
        <begin position="48"/>
        <end position="63"/>
    </location>
</feature>
<evidence type="ECO:0000256" key="8">
    <source>
        <dbReference type="ARBA" id="ARBA00032018"/>
    </source>
</evidence>
<feature type="region of interest" description="Disordered" evidence="10">
    <location>
        <begin position="360"/>
        <end position="397"/>
    </location>
</feature>
<proteinExistence type="inferred from homology"/>
<keyword evidence="6 9" id="KW-0804">Transcription</keyword>
<sequence>MSEHSAKRQRTTGSFSPASPPYHFAAKPSETKTPIVQPNTPTSPPYPSMNSQTNGGFASSATAPASVMTPPASVVMSQQYSPSGPTAANAPTQFTPASTIGPSNSMNLDSEGDTTMSDSLDPDASLRLNKHRRTDHNRQPGNIFAPDGGVAAAKGICGSQLFLSCQSTYEPSRPHASQDLFQLYELGPLARSVARTDPATGEKTNKLRKSYEGQIKKMSILGKHKAVKMDMKLTNLMNYPEEEYKATVVSDKDVSKVALNPEGSGLNAHLGDLVGRALGGIVPGNIPQPDQMKYKQYIGSDEIVKPKTGQEAATHRAAISGSGTPNAHTPVSRIARPERMGSKRQYTDVSYQGYGEGYADDYAESTGGEDNAQGNFAKRRKMGLERSRQVEVGGVRR</sequence>
<keyword evidence="4 9" id="KW-0805">Transcription regulation</keyword>
<evidence type="ECO:0000256" key="9">
    <source>
        <dbReference type="RuleBase" id="RU364151"/>
    </source>
</evidence>
<dbReference type="OrthoDB" id="2160599at2759"/>
<dbReference type="Pfam" id="PF08633">
    <property type="entry name" value="Rox3"/>
    <property type="match status" value="1"/>
</dbReference>
<dbReference type="GO" id="GO:0003712">
    <property type="term" value="F:transcription coregulator activity"/>
    <property type="evidence" value="ECO:0007669"/>
    <property type="project" value="InterPro"/>
</dbReference>
<keyword evidence="5 9" id="KW-0010">Activator</keyword>
<protein>
    <recommendedName>
        <fullName evidence="3 9">Mediator of RNA polymerase II transcription subunit 19</fullName>
    </recommendedName>
    <alternativeName>
        <fullName evidence="8 9">Mediator complex subunit 19</fullName>
    </alternativeName>
</protein>
<dbReference type="AlphaFoldDB" id="A0A9W4U3S3"/>
<dbReference type="GO" id="GO:0006357">
    <property type="term" value="P:regulation of transcription by RNA polymerase II"/>
    <property type="evidence" value="ECO:0007669"/>
    <property type="project" value="InterPro"/>
</dbReference>
<comment type="caution">
    <text evidence="11">The sequence shown here is derived from an EMBL/GenBank/DDBJ whole genome shotgun (WGS) entry which is preliminary data.</text>
</comment>
<keyword evidence="12" id="KW-1185">Reference proteome</keyword>
<feature type="compositionally biased region" description="Polar residues" evidence="10">
    <location>
        <begin position="75"/>
        <end position="117"/>
    </location>
</feature>
<gene>
    <name evidence="9" type="primary">MED19</name>
    <name evidence="11" type="ORF">PDIGIT_LOCUS849</name>
</gene>
<dbReference type="Proteomes" id="UP001152607">
    <property type="component" value="Unassembled WGS sequence"/>
</dbReference>
<comment type="similarity">
    <text evidence="2 9">Belongs to the Mediator complex subunit 19 family.</text>
</comment>
<dbReference type="GO" id="GO:0016592">
    <property type="term" value="C:mediator complex"/>
    <property type="evidence" value="ECO:0007669"/>
    <property type="project" value="InterPro"/>
</dbReference>
<organism evidence="11 12">
    <name type="scientific">Periconia digitata</name>
    <dbReference type="NCBI Taxonomy" id="1303443"/>
    <lineage>
        <taxon>Eukaryota</taxon>
        <taxon>Fungi</taxon>
        <taxon>Dikarya</taxon>
        <taxon>Ascomycota</taxon>
        <taxon>Pezizomycotina</taxon>
        <taxon>Dothideomycetes</taxon>
        <taxon>Pleosporomycetidae</taxon>
        <taxon>Pleosporales</taxon>
        <taxon>Massarineae</taxon>
        <taxon>Periconiaceae</taxon>
        <taxon>Periconia</taxon>
    </lineage>
</organism>
<feature type="region of interest" description="Disordered" evidence="10">
    <location>
        <begin position="1"/>
        <end position="117"/>
    </location>
</feature>
<dbReference type="GO" id="GO:0070847">
    <property type="term" value="C:core mediator complex"/>
    <property type="evidence" value="ECO:0007669"/>
    <property type="project" value="TreeGrafter"/>
</dbReference>
<evidence type="ECO:0000256" key="4">
    <source>
        <dbReference type="ARBA" id="ARBA00023015"/>
    </source>
</evidence>
<comment type="subunit">
    <text evidence="9">Component of the Mediator complex.</text>
</comment>
<evidence type="ECO:0000313" key="11">
    <source>
        <dbReference type="EMBL" id="CAI6247957.1"/>
    </source>
</evidence>
<evidence type="ECO:0000313" key="12">
    <source>
        <dbReference type="Proteomes" id="UP001152607"/>
    </source>
</evidence>
<name>A0A9W4U3S3_9PLEO</name>
<evidence type="ECO:0000256" key="1">
    <source>
        <dbReference type="ARBA" id="ARBA00004123"/>
    </source>
</evidence>
<comment type="function">
    <text evidence="9">Component of the Mediator complex, a coactivator involved in the regulated transcription of nearly all RNA polymerase II-dependent genes. Mediator functions as a bridge to convey information from gene-specific regulatory proteins to the basal RNA polymerase II transcription machinery. Mediator is recruited to promoters by direct interactions with regulatory proteins and serves as a scaffold for the assembly of a functional preinitiation complex with RNA polymerase II and the general transcription factors.</text>
</comment>
<feature type="compositionally biased region" description="Polar residues" evidence="10">
    <location>
        <begin position="31"/>
        <end position="40"/>
    </location>
</feature>
<evidence type="ECO:0000256" key="2">
    <source>
        <dbReference type="ARBA" id="ARBA00009259"/>
    </source>
</evidence>
<evidence type="ECO:0000256" key="5">
    <source>
        <dbReference type="ARBA" id="ARBA00023159"/>
    </source>
</evidence>
<evidence type="ECO:0000256" key="7">
    <source>
        <dbReference type="ARBA" id="ARBA00023242"/>
    </source>
</evidence>